<dbReference type="AlphaFoldDB" id="A0A235F2Z2"/>
<evidence type="ECO:0000256" key="2">
    <source>
        <dbReference type="ARBA" id="ARBA00029839"/>
    </source>
</evidence>
<dbReference type="CDD" id="cd00130">
    <property type="entry name" value="PAS"/>
    <property type="match status" value="1"/>
</dbReference>
<dbReference type="SUPFAM" id="SSF46458">
    <property type="entry name" value="Globin-like"/>
    <property type="match status" value="1"/>
</dbReference>
<dbReference type="Gene3D" id="1.10.490.10">
    <property type="entry name" value="Globins"/>
    <property type="match status" value="1"/>
</dbReference>
<evidence type="ECO:0000256" key="1">
    <source>
        <dbReference type="ARBA" id="ARBA00015125"/>
    </source>
</evidence>
<dbReference type="Pfam" id="PF08448">
    <property type="entry name" value="PAS_4"/>
    <property type="match status" value="1"/>
</dbReference>
<dbReference type="Pfam" id="PF11563">
    <property type="entry name" value="Protoglobin"/>
    <property type="match status" value="1"/>
</dbReference>
<dbReference type="SMART" id="SM00267">
    <property type="entry name" value="GGDEF"/>
    <property type="match status" value="1"/>
</dbReference>
<organism evidence="7 8">
    <name type="scientific">Thauera propionica</name>
    <dbReference type="NCBI Taxonomy" id="2019431"/>
    <lineage>
        <taxon>Bacteria</taxon>
        <taxon>Pseudomonadati</taxon>
        <taxon>Pseudomonadota</taxon>
        <taxon>Betaproteobacteria</taxon>
        <taxon>Rhodocyclales</taxon>
        <taxon>Zoogloeaceae</taxon>
        <taxon>Thauera</taxon>
    </lineage>
</organism>
<protein>
    <recommendedName>
        <fullName evidence="1">Diguanylate cyclase DosC</fullName>
    </recommendedName>
    <alternativeName>
        <fullName evidence="2">Direct oxygen-sensing cyclase</fullName>
    </alternativeName>
</protein>
<gene>
    <name evidence="7" type="ORF">CGK74_03345</name>
</gene>
<dbReference type="InterPro" id="IPR000160">
    <property type="entry name" value="GGDEF_dom"/>
</dbReference>
<dbReference type="InterPro" id="IPR052155">
    <property type="entry name" value="Biofilm_reg_signaling"/>
</dbReference>
<dbReference type="NCBIfam" id="TIGR00229">
    <property type="entry name" value="sensory_box"/>
    <property type="match status" value="1"/>
</dbReference>
<sequence length="879" mass="98980">MQCVPLEEPNDVKIDDAGLNANAGELELGDAEMLRRKAFLDFDESDAIHLRRLHAALNLHADDFTRGFYAHLQAFEATRRLLPDGEGLARLQRTQAAYFQGLTAGNYGRDYFEHRLRVGLVHQRVGLAPEWYLGAYAKYLSGLLPTICEHFGDDREGFIATMRAFIKVVLLDMGLAIDAYIQARDQTILGLKNYAELVFDSMHDGIVVLSPELSIESCNRRFLDLLGEDTAPPLNRPLADVLRADDLDAAIRALLHGGTAVRDRIFSLQLVRRRTQSRARITLKRVCLGDERDRVLMVVEEISHEEWLRLQAEERLARSEALLRQAQAVARIGSWRIEPEGPDPEALEWSEETYRLFGIPVGTRVTYADFLARVHPEDRERVEAAWDTARQGQPYQVEHRIEIDGETRWLEERAELCQDAEGRLYWAIGTVQDVTERKRSDGRIEKLAYYDALTELPNRSYFRESLKKKLALARAQGHPLALLFIDLDRFKEINDTQGHQAGDRVLAEVARRFRDTVRQDELLARLGGDEFVVVADDTDRQGAEAIALRLLAEMRKPVGVRGIDFPLGASIGIAVYPDDATSVQNLIKHADIAMYRAKSAGGGHRFYSPEMGERLRRDLELVQRFGQALHNGCLQLHYQPKVSLADGTLTGVEALLRWHDPDWGWVSPADFLPVIEERGMMVRLGEWVLAEACRQLCAWRDAGLPLPPRVAINISAHQIDEKDFAERALAIIEGAALPPSRFEIELTESSMMRDPRCAMDVMQALVEAGFAFSIDDFGTGYSSLSYLKRFPVHTLKIDRSFVRDMFEDGSDHGIVRTIIAMAQNLGLTPLAEGVEDALQAASLQALGCREAQGFHFGRPLPAADFAETWLRPSRSTDSL</sequence>
<dbReference type="InterPro" id="IPR000014">
    <property type="entry name" value="PAS"/>
</dbReference>
<evidence type="ECO:0000259" key="4">
    <source>
        <dbReference type="PROSITE" id="PS50113"/>
    </source>
</evidence>
<dbReference type="InterPro" id="IPR012292">
    <property type="entry name" value="Globin/Proto"/>
</dbReference>
<dbReference type="Pfam" id="PF08447">
    <property type="entry name" value="PAS_3"/>
    <property type="match status" value="1"/>
</dbReference>
<dbReference type="Gene3D" id="3.30.450.20">
    <property type="entry name" value="PAS domain"/>
    <property type="match status" value="2"/>
</dbReference>
<evidence type="ECO:0000259" key="3">
    <source>
        <dbReference type="PROSITE" id="PS50112"/>
    </source>
</evidence>
<dbReference type="InterPro" id="IPR013656">
    <property type="entry name" value="PAS_4"/>
</dbReference>
<dbReference type="Gene3D" id="3.30.70.270">
    <property type="match status" value="1"/>
</dbReference>
<dbReference type="Gene3D" id="3.20.20.450">
    <property type="entry name" value="EAL domain"/>
    <property type="match status" value="1"/>
</dbReference>
<dbReference type="PROSITE" id="PS50112">
    <property type="entry name" value="PAS"/>
    <property type="match status" value="1"/>
</dbReference>
<dbReference type="SUPFAM" id="SSF55785">
    <property type="entry name" value="PYP-like sensor domain (PAS domain)"/>
    <property type="match status" value="2"/>
</dbReference>
<dbReference type="PROSITE" id="PS50883">
    <property type="entry name" value="EAL"/>
    <property type="match status" value="1"/>
</dbReference>
<dbReference type="InterPro" id="IPR044398">
    <property type="entry name" value="Globin-sensor_dom"/>
</dbReference>
<dbReference type="GO" id="GO:0020037">
    <property type="term" value="F:heme binding"/>
    <property type="evidence" value="ECO:0007669"/>
    <property type="project" value="InterPro"/>
</dbReference>
<dbReference type="SMART" id="SM00052">
    <property type="entry name" value="EAL"/>
    <property type="match status" value="1"/>
</dbReference>
<dbReference type="InterPro" id="IPR013655">
    <property type="entry name" value="PAS_fold_3"/>
</dbReference>
<evidence type="ECO:0000313" key="8">
    <source>
        <dbReference type="Proteomes" id="UP000215181"/>
    </source>
</evidence>
<feature type="domain" description="GGDEF" evidence="6">
    <location>
        <begin position="478"/>
        <end position="611"/>
    </location>
</feature>
<comment type="caution">
    <text evidence="7">The sequence shown here is derived from an EMBL/GenBank/DDBJ whole genome shotgun (WGS) entry which is preliminary data.</text>
</comment>
<dbReference type="InterPro" id="IPR035965">
    <property type="entry name" value="PAS-like_dom_sf"/>
</dbReference>
<dbReference type="PANTHER" id="PTHR44757">
    <property type="entry name" value="DIGUANYLATE CYCLASE DGCP"/>
    <property type="match status" value="1"/>
</dbReference>
<dbReference type="OrthoDB" id="9813903at2"/>
<dbReference type="PROSITE" id="PS50887">
    <property type="entry name" value="GGDEF"/>
    <property type="match status" value="1"/>
</dbReference>
<feature type="domain" description="PAC" evidence="4">
    <location>
        <begin position="391"/>
        <end position="446"/>
    </location>
</feature>
<dbReference type="SUPFAM" id="SSF55073">
    <property type="entry name" value="Nucleotide cyclase"/>
    <property type="match status" value="1"/>
</dbReference>
<evidence type="ECO:0000259" key="5">
    <source>
        <dbReference type="PROSITE" id="PS50883"/>
    </source>
</evidence>
<feature type="domain" description="PAS" evidence="3">
    <location>
        <begin position="319"/>
        <end position="393"/>
    </location>
</feature>
<dbReference type="GO" id="GO:0019825">
    <property type="term" value="F:oxygen binding"/>
    <property type="evidence" value="ECO:0007669"/>
    <property type="project" value="InterPro"/>
</dbReference>
<dbReference type="InterPro" id="IPR000700">
    <property type="entry name" value="PAS-assoc_C"/>
</dbReference>
<dbReference type="Pfam" id="PF00990">
    <property type="entry name" value="GGDEF"/>
    <property type="match status" value="1"/>
</dbReference>
<evidence type="ECO:0000313" key="7">
    <source>
        <dbReference type="EMBL" id="OYD55247.1"/>
    </source>
</evidence>
<name>A0A235F2Z2_9RHOO</name>
<evidence type="ECO:0000259" key="6">
    <source>
        <dbReference type="PROSITE" id="PS50887"/>
    </source>
</evidence>
<dbReference type="FunFam" id="3.30.70.270:FF:000001">
    <property type="entry name" value="Diguanylate cyclase domain protein"/>
    <property type="match status" value="1"/>
</dbReference>
<dbReference type="CDD" id="cd01948">
    <property type="entry name" value="EAL"/>
    <property type="match status" value="1"/>
</dbReference>
<dbReference type="Proteomes" id="UP000215181">
    <property type="component" value="Unassembled WGS sequence"/>
</dbReference>
<dbReference type="InterPro" id="IPR035919">
    <property type="entry name" value="EAL_sf"/>
</dbReference>
<dbReference type="Gene3D" id="2.10.70.100">
    <property type="match status" value="1"/>
</dbReference>
<dbReference type="SMART" id="SM00091">
    <property type="entry name" value="PAS"/>
    <property type="match status" value="2"/>
</dbReference>
<dbReference type="InterPro" id="IPR001633">
    <property type="entry name" value="EAL_dom"/>
</dbReference>
<dbReference type="SUPFAM" id="SSF141868">
    <property type="entry name" value="EAL domain-like"/>
    <property type="match status" value="1"/>
</dbReference>
<dbReference type="PANTHER" id="PTHR44757:SF2">
    <property type="entry name" value="BIOFILM ARCHITECTURE MAINTENANCE PROTEIN MBAA"/>
    <property type="match status" value="1"/>
</dbReference>
<accession>A0A235F2Z2</accession>
<proteinExistence type="predicted"/>
<dbReference type="InterPro" id="IPR043128">
    <property type="entry name" value="Rev_trsase/Diguanyl_cyclase"/>
</dbReference>
<keyword evidence="8" id="KW-1185">Reference proteome</keyword>
<feature type="domain" description="EAL" evidence="5">
    <location>
        <begin position="618"/>
        <end position="873"/>
    </location>
</feature>
<dbReference type="NCBIfam" id="TIGR00254">
    <property type="entry name" value="GGDEF"/>
    <property type="match status" value="1"/>
</dbReference>
<dbReference type="PROSITE" id="PS50113">
    <property type="entry name" value="PAC"/>
    <property type="match status" value="1"/>
</dbReference>
<dbReference type="Pfam" id="PF00563">
    <property type="entry name" value="EAL"/>
    <property type="match status" value="1"/>
</dbReference>
<dbReference type="InterPro" id="IPR009050">
    <property type="entry name" value="Globin-like_sf"/>
</dbReference>
<dbReference type="CDD" id="cd01949">
    <property type="entry name" value="GGDEF"/>
    <property type="match status" value="1"/>
</dbReference>
<dbReference type="EMBL" id="NOIH01000003">
    <property type="protein sequence ID" value="OYD55247.1"/>
    <property type="molecule type" value="Genomic_DNA"/>
</dbReference>
<dbReference type="InterPro" id="IPR029787">
    <property type="entry name" value="Nucleotide_cyclase"/>
</dbReference>
<dbReference type="GO" id="GO:0003824">
    <property type="term" value="F:catalytic activity"/>
    <property type="evidence" value="ECO:0007669"/>
    <property type="project" value="UniProtKB-ARBA"/>
</dbReference>
<reference evidence="7 8" key="1">
    <citation type="submission" date="2017-07" db="EMBL/GenBank/DDBJ databases">
        <title>Thauera sp. KNDSS-Mac4 genome sequence and assembly.</title>
        <authorList>
            <person name="Mayilraj S."/>
        </authorList>
    </citation>
    <scope>NUCLEOTIDE SEQUENCE [LARGE SCALE GENOMIC DNA]</scope>
    <source>
        <strain evidence="7 8">KNDSS-Mac4</strain>
    </source>
</reference>